<dbReference type="AlphaFoldDB" id="A0A939EJ17"/>
<keyword evidence="3" id="KW-0804">Transcription</keyword>
<dbReference type="SMART" id="SM00345">
    <property type="entry name" value="HTH_GNTR"/>
    <property type="match status" value="1"/>
</dbReference>
<dbReference type="SMART" id="SM00866">
    <property type="entry name" value="UTRA"/>
    <property type="match status" value="1"/>
</dbReference>
<dbReference type="PANTHER" id="PTHR44846:SF17">
    <property type="entry name" value="GNTR-FAMILY TRANSCRIPTIONAL REGULATOR"/>
    <property type="match status" value="1"/>
</dbReference>
<dbReference type="InterPro" id="IPR036388">
    <property type="entry name" value="WH-like_DNA-bd_sf"/>
</dbReference>
<evidence type="ECO:0000259" key="4">
    <source>
        <dbReference type="PROSITE" id="PS50949"/>
    </source>
</evidence>
<feature type="domain" description="HTH gntR-type" evidence="4">
    <location>
        <begin position="21"/>
        <end position="89"/>
    </location>
</feature>
<dbReference type="Gene3D" id="1.10.10.10">
    <property type="entry name" value="Winged helix-like DNA-binding domain superfamily/Winged helix DNA-binding domain"/>
    <property type="match status" value="1"/>
</dbReference>
<dbReference type="Pfam" id="PF07702">
    <property type="entry name" value="UTRA"/>
    <property type="match status" value="1"/>
</dbReference>
<keyword evidence="2" id="KW-0238">DNA-binding</keyword>
<dbReference type="CDD" id="cd07377">
    <property type="entry name" value="WHTH_GntR"/>
    <property type="match status" value="1"/>
</dbReference>
<dbReference type="InterPro" id="IPR000524">
    <property type="entry name" value="Tscrpt_reg_HTH_GntR"/>
</dbReference>
<dbReference type="Proteomes" id="UP000664096">
    <property type="component" value="Unassembled WGS sequence"/>
</dbReference>
<dbReference type="PANTHER" id="PTHR44846">
    <property type="entry name" value="MANNOSYL-D-GLYCERATE TRANSPORT/METABOLISM SYSTEM REPRESSOR MNGR-RELATED"/>
    <property type="match status" value="1"/>
</dbReference>
<dbReference type="EMBL" id="JAEKJZ010000009">
    <property type="protein sequence ID" value="MBN9674087.1"/>
    <property type="molecule type" value="Genomic_DNA"/>
</dbReference>
<organism evidence="5 6">
    <name type="scientific">Roseibium aggregatum</name>
    <dbReference type="NCBI Taxonomy" id="187304"/>
    <lineage>
        <taxon>Bacteria</taxon>
        <taxon>Pseudomonadati</taxon>
        <taxon>Pseudomonadota</taxon>
        <taxon>Alphaproteobacteria</taxon>
        <taxon>Hyphomicrobiales</taxon>
        <taxon>Stappiaceae</taxon>
        <taxon>Roseibium</taxon>
    </lineage>
</organism>
<proteinExistence type="predicted"/>
<dbReference type="PRINTS" id="PR00035">
    <property type="entry name" value="HTHGNTR"/>
</dbReference>
<comment type="caution">
    <text evidence="5">The sequence shown here is derived from an EMBL/GenBank/DDBJ whole genome shotgun (WGS) entry which is preliminary data.</text>
</comment>
<protein>
    <submittedName>
        <fullName evidence="5">GntR family transcriptional regulator</fullName>
    </submittedName>
</protein>
<keyword evidence="1" id="KW-0805">Transcription regulation</keyword>
<accession>A0A939EJ17</accession>
<evidence type="ECO:0000313" key="5">
    <source>
        <dbReference type="EMBL" id="MBN9674087.1"/>
    </source>
</evidence>
<evidence type="ECO:0000256" key="2">
    <source>
        <dbReference type="ARBA" id="ARBA00023125"/>
    </source>
</evidence>
<dbReference type="RefSeq" id="WP_207144381.1">
    <property type="nucleotide sequence ID" value="NZ_JAEKJZ010000009.1"/>
</dbReference>
<dbReference type="InterPro" id="IPR028978">
    <property type="entry name" value="Chorismate_lyase_/UTRA_dom_sf"/>
</dbReference>
<sequence length="255" mass="28526">MNVDQRLLRLARQPYADKHTQSIWMQIYDRLGEAVESGLLPEGSRLPGEDDLASMFGVTRVTLRRALSLLQHEGRLVSRKGVGVFVRSISVRYEVRETEAFNMALNGADSRMDALSLVRKPASADAAEALGLKSGEEVTEVRFIQHAQSTPYYYAVKEFPVSVMPEFARDYEKTGSILGAYAAAGIESYLRTETRITGDFATEEEADLLHISRQAPVLRSRSVNEDNTGRAIEYNRGCWPMLSVELVFNNKTPFA</sequence>
<dbReference type="PROSITE" id="PS50949">
    <property type="entry name" value="HTH_GNTR"/>
    <property type="match status" value="1"/>
</dbReference>
<dbReference type="GO" id="GO:0003677">
    <property type="term" value="F:DNA binding"/>
    <property type="evidence" value="ECO:0007669"/>
    <property type="project" value="UniProtKB-KW"/>
</dbReference>
<dbReference type="SUPFAM" id="SSF64288">
    <property type="entry name" value="Chorismate lyase-like"/>
    <property type="match status" value="1"/>
</dbReference>
<evidence type="ECO:0000256" key="1">
    <source>
        <dbReference type="ARBA" id="ARBA00023015"/>
    </source>
</evidence>
<dbReference type="Pfam" id="PF00392">
    <property type="entry name" value="GntR"/>
    <property type="match status" value="1"/>
</dbReference>
<dbReference type="InterPro" id="IPR036390">
    <property type="entry name" value="WH_DNA-bd_sf"/>
</dbReference>
<dbReference type="Gene3D" id="3.40.1410.10">
    <property type="entry name" value="Chorismate lyase-like"/>
    <property type="match status" value="1"/>
</dbReference>
<dbReference type="InterPro" id="IPR050679">
    <property type="entry name" value="Bact_HTH_transcr_reg"/>
</dbReference>
<evidence type="ECO:0000256" key="3">
    <source>
        <dbReference type="ARBA" id="ARBA00023163"/>
    </source>
</evidence>
<name>A0A939EJ17_9HYPH</name>
<dbReference type="SUPFAM" id="SSF46785">
    <property type="entry name" value="Winged helix' DNA-binding domain"/>
    <property type="match status" value="1"/>
</dbReference>
<reference evidence="5" key="1">
    <citation type="submission" date="2020-12" db="EMBL/GenBank/DDBJ databases">
        <title>Oil enriched cultivation method for isolating marine PHA-producing bacteria.</title>
        <authorList>
            <person name="Zheng W."/>
            <person name="Yu S."/>
            <person name="Huang Y."/>
        </authorList>
    </citation>
    <scope>NUCLEOTIDE SEQUENCE</scope>
    <source>
        <strain evidence="5">SY-2-12</strain>
    </source>
</reference>
<dbReference type="GO" id="GO:0003700">
    <property type="term" value="F:DNA-binding transcription factor activity"/>
    <property type="evidence" value="ECO:0007669"/>
    <property type="project" value="InterPro"/>
</dbReference>
<dbReference type="GO" id="GO:0045892">
    <property type="term" value="P:negative regulation of DNA-templated transcription"/>
    <property type="evidence" value="ECO:0007669"/>
    <property type="project" value="TreeGrafter"/>
</dbReference>
<dbReference type="InterPro" id="IPR011663">
    <property type="entry name" value="UTRA"/>
</dbReference>
<evidence type="ECO:0000313" key="6">
    <source>
        <dbReference type="Proteomes" id="UP000664096"/>
    </source>
</evidence>
<gene>
    <name evidence="5" type="ORF">JF539_27260</name>
</gene>